<accession>A0A1U9LJ10</accession>
<dbReference type="KEGG" id="aper:A0U91_15465"/>
<keyword evidence="2" id="KW-0614">Plasmid</keyword>
<dbReference type="Proteomes" id="UP000189055">
    <property type="component" value="Plasmid pAC1084_1"/>
</dbReference>
<organism evidence="2 3">
    <name type="scientific">Acetobacter persici</name>
    <dbReference type="NCBI Taxonomy" id="1076596"/>
    <lineage>
        <taxon>Bacteria</taxon>
        <taxon>Pseudomonadati</taxon>
        <taxon>Pseudomonadota</taxon>
        <taxon>Alphaproteobacteria</taxon>
        <taxon>Acetobacterales</taxon>
        <taxon>Acetobacteraceae</taxon>
        <taxon>Acetobacter</taxon>
    </lineage>
</organism>
<keyword evidence="1" id="KW-1133">Transmembrane helix</keyword>
<keyword evidence="1" id="KW-0812">Transmembrane</keyword>
<reference evidence="2 3" key="1">
    <citation type="submission" date="2016-03" db="EMBL/GenBank/DDBJ databases">
        <title>Acetic acid bacteria sequencing.</title>
        <authorList>
            <person name="Brandt J."/>
            <person name="Jakob F."/>
            <person name="Vogel R.F."/>
        </authorList>
    </citation>
    <scope>NUCLEOTIDE SEQUENCE [LARGE SCALE GENOMIC DNA]</scope>
    <source>
        <strain evidence="2 3">TMW2.1084</strain>
        <plasmid evidence="3">pac1084_1</plasmid>
    </source>
</reference>
<geneLocation type="plasmid" evidence="3">
    <name>pac1084_1</name>
</geneLocation>
<evidence type="ECO:0000313" key="3">
    <source>
        <dbReference type="Proteomes" id="UP000189055"/>
    </source>
</evidence>
<feature type="transmembrane region" description="Helical" evidence="1">
    <location>
        <begin position="41"/>
        <end position="59"/>
    </location>
</feature>
<gene>
    <name evidence="2" type="ORF">A0U91_15465</name>
</gene>
<keyword evidence="1" id="KW-0472">Membrane</keyword>
<name>A0A1U9LJ10_9PROT</name>
<protein>
    <submittedName>
        <fullName evidence="2">Uncharacterized protein</fullName>
    </submittedName>
</protein>
<dbReference type="EMBL" id="CP014688">
    <property type="protein sequence ID" value="AQT06411.1"/>
    <property type="molecule type" value="Genomic_DNA"/>
</dbReference>
<evidence type="ECO:0000313" key="2">
    <source>
        <dbReference type="EMBL" id="AQT06411.1"/>
    </source>
</evidence>
<dbReference type="AlphaFoldDB" id="A0A1U9LJ10"/>
<proteinExistence type="predicted"/>
<evidence type="ECO:0000256" key="1">
    <source>
        <dbReference type="SAM" id="Phobius"/>
    </source>
</evidence>
<sequence>MLMKLTLFVSCFDSIFSQRTLLFARTKQEKASLFHVKNYTLILLFWLDFFIVMSVGELIKKWQS</sequence>